<organism evidence="2 3">
    <name type="scientific">Dokdonella fugitiva</name>
    <dbReference type="NCBI Taxonomy" id="328517"/>
    <lineage>
        <taxon>Bacteria</taxon>
        <taxon>Pseudomonadati</taxon>
        <taxon>Pseudomonadota</taxon>
        <taxon>Gammaproteobacteria</taxon>
        <taxon>Lysobacterales</taxon>
        <taxon>Rhodanobacteraceae</taxon>
        <taxon>Dokdonella</taxon>
    </lineage>
</organism>
<gene>
    <name evidence="2" type="ORF">FHW12_001409</name>
</gene>
<dbReference type="RefSeq" id="WP_182530284.1">
    <property type="nucleotide sequence ID" value="NZ_JACGXL010000002.1"/>
</dbReference>
<dbReference type="InterPro" id="IPR010852">
    <property type="entry name" value="ABATE"/>
</dbReference>
<accession>A0A839ETW6</accession>
<evidence type="ECO:0000313" key="3">
    <source>
        <dbReference type="Proteomes" id="UP000550401"/>
    </source>
</evidence>
<protein>
    <submittedName>
        <fullName evidence="2">Putative RNA-binding Zn ribbon-like protein</fullName>
    </submittedName>
</protein>
<feature type="domain" description="Zinc finger CGNR" evidence="1">
    <location>
        <begin position="157"/>
        <end position="201"/>
    </location>
</feature>
<dbReference type="Pfam" id="PF07336">
    <property type="entry name" value="ABATE"/>
    <property type="match status" value="1"/>
</dbReference>
<dbReference type="AlphaFoldDB" id="A0A839ETW6"/>
<evidence type="ECO:0000259" key="1">
    <source>
        <dbReference type="Pfam" id="PF11706"/>
    </source>
</evidence>
<dbReference type="InterPro" id="IPR021005">
    <property type="entry name" value="Znf_CGNR"/>
</dbReference>
<proteinExistence type="predicted"/>
<dbReference type="SUPFAM" id="SSF160904">
    <property type="entry name" value="Jann2411-like"/>
    <property type="match status" value="1"/>
</dbReference>
<evidence type="ECO:0000313" key="2">
    <source>
        <dbReference type="EMBL" id="MBA8887195.1"/>
    </source>
</evidence>
<dbReference type="Gene3D" id="1.10.3300.10">
    <property type="entry name" value="Jann2411-like domain"/>
    <property type="match status" value="1"/>
</dbReference>
<dbReference type="PANTHER" id="PTHR35525:SF3">
    <property type="entry name" value="BLL6575 PROTEIN"/>
    <property type="match status" value="1"/>
</dbReference>
<dbReference type="Pfam" id="PF11706">
    <property type="entry name" value="zf-CGNR"/>
    <property type="match status" value="1"/>
</dbReference>
<sequence>MNAELARIERVGGSLCLDFVNTRTSHFDPAAREYLAGYVDLLEWLRGCDDGLGARTATQLAAVARAHPRRAAAVFARARELRDLLQRVFAARAEGRAPTPADLDALNREAAAALAHRRLEPGAHWHWRWDDDDALERPLWQVLASAVELLQHGEPARLKQCPAPDGCGWLFHDGSKNQTRRWCSMRMCGNGAKVRRFQQRKRDAGG</sequence>
<dbReference type="EMBL" id="JACGXL010000002">
    <property type="protein sequence ID" value="MBA8887195.1"/>
    <property type="molecule type" value="Genomic_DNA"/>
</dbReference>
<dbReference type="PANTHER" id="PTHR35525">
    <property type="entry name" value="BLL6575 PROTEIN"/>
    <property type="match status" value="1"/>
</dbReference>
<dbReference type="InterPro" id="IPR023286">
    <property type="entry name" value="ABATE_dom_sf"/>
</dbReference>
<reference evidence="2 3" key="1">
    <citation type="submission" date="2020-07" db="EMBL/GenBank/DDBJ databases">
        <title>Genomic Encyclopedia of Type Strains, Phase IV (KMG-V): Genome sequencing to study the core and pangenomes of soil and plant-associated prokaryotes.</title>
        <authorList>
            <person name="Whitman W."/>
        </authorList>
    </citation>
    <scope>NUCLEOTIDE SEQUENCE [LARGE SCALE GENOMIC DNA]</scope>
    <source>
        <strain evidence="2 3">RH2WT43</strain>
    </source>
</reference>
<name>A0A839ETW6_9GAMM</name>
<dbReference type="Proteomes" id="UP000550401">
    <property type="component" value="Unassembled WGS sequence"/>
</dbReference>
<keyword evidence="3" id="KW-1185">Reference proteome</keyword>
<comment type="caution">
    <text evidence="2">The sequence shown here is derived from an EMBL/GenBank/DDBJ whole genome shotgun (WGS) entry which is preliminary data.</text>
</comment>